<evidence type="ECO:0000313" key="2">
    <source>
        <dbReference type="Proteomes" id="UP000283569"/>
    </source>
</evidence>
<proteinExistence type="predicted"/>
<protein>
    <submittedName>
        <fullName evidence="1">Uncharacterized protein</fullName>
    </submittedName>
</protein>
<accession>A0A420T8U3</accession>
<name>A0A420T8U3_GIBIN</name>
<dbReference type="EMBL" id="MRDB01000024">
    <property type="protein sequence ID" value="RKL37952.1"/>
    <property type="molecule type" value="Genomic_DNA"/>
</dbReference>
<dbReference type="AlphaFoldDB" id="A0A420T8U3"/>
<reference evidence="1 2" key="1">
    <citation type="journal article" date="2018" name="Sci. Rep.">
        <title>Characterisation of pathogen-specific regions and novel effector candidates in Fusarium oxysporum f. sp. cepae.</title>
        <authorList>
            <person name="Armitage A.D."/>
            <person name="Taylor A."/>
            <person name="Sobczyk M.K."/>
            <person name="Baxter L."/>
            <person name="Greenfield B.P."/>
            <person name="Bates H.J."/>
            <person name="Wilson F."/>
            <person name="Jackson A.C."/>
            <person name="Ott S."/>
            <person name="Harrison R.J."/>
            <person name="Clarkson J.P."/>
        </authorList>
    </citation>
    <scope>NUCLEOTIDE SEQUENCE [LARGE SCALE GENOMIC DNA]</scope>
    <source>
        <strain evidence="1 2">Fp_A8</strain>
    </source>
</reference>
<gene>
    <name evidence="1" type="ORF">BFJ72_g7412</name>
</gene>
<sequence>MRRLRSRVVLRMRFVEFPAITCISSLIICSSTEPQRNLNRNSGVLLTKH</sequence>
<evidence type="ECO:0000313" key="1">
    <source>
        <dbReference type="EMBL" id="RKL37952.1"/>
    </source>
</evidence>
<dbReference type="Proteomes" id="UP000283569">
    <property type="component" value="Unassembled WGS sequence"/>
</dbReference>
<comment type="caution">
    <text evidence="1">The sequence shown here is derived from an EMBL/GenBank/DDBJ whole genome shotgun (WGS) entry which is preliminary data.</text>
</comment>
<organism evidence="1 2">
    <name type="scientific">Gibberella intermedia</name>
    <name type="common">Bulb rot disease fungus</name>
    <name type="synonym">Fusarium proliferatum</name>
    <dbReference type="NCBI Taxonomy" id="948311"/>
    <lineage>
        <taxon>Eukaryota</taxon>
        <taxon>Fungi</taxon>
        <taxon>Dikarya</taxon>
        <taxon>Ascomycota</taxon>
        <taxon>Pezizomycotina</taxon>
        <taxon>Sordariomycetes</taxon>
        <taxon>Hypocreomycetidae</taxon>
        <taxon>Hypocreales</taxon>
        <taxon>Nectriaceae</taxon>
        <taxon>Fusarium</taxon>
        <taxon>Fusarium fujikuroi species complex</taxon>
    </lineage>
</organism>